<keyword evidence="7 14" id="KW-0227">DNA damage</keyword>
<feature type="compositionally biased region" description="Basic and acidic residues" evidence="15">
    <location>
        <begin position="473"/>
        <end position="487"/>
    </location>
</feature>
<evidence type="ECO:0000259" key="16">
    <source>
        <dbReference type="SMART" id="SM00891"/>
    </source>
</evidence>
<evidence type="ECO:0000256" key="11">
    <source>
        <dbReference type="ARBA" id="ARBA00023204"/>
    </source>
</evidence>
<dbReference type="InterPro" id="IPR027421">
    <property type="entry name" value="DNA_pol_lamdba_lyase_dom_sf"/>
</dbReference>
<dbReference type="InterPro" id="IPR010996">
    <property type="entry name" value="HHH_MUS81"/>
</dbReference>
<reference evidence="17 18" key="1">
    <citation type="submission" date="2024-01" db="EMBL/GenBank/DDBJ databases">
        <authorList>
            <person name="Allen C."/>
            <person name="Tagirdzhanova G."/>
        </authorList>
    </citation>
    <scope>NUCLEOTIDE SEQUENCE [LARGE SCALE GENOMIC DNA]</scope>
</reference>
<dbReference type="Pfam" id="PF14716">
    <property type="entry name" value="HHH_8"/>
    <property type="match status" value="1"/>
</dbReference>
<comment type="subcellular location">
    <subcellularLocation>
        <location evidence="2 14">Nucleus</location>
    </subcellularLocation>
</comment>
<comment type="function">
    <text evidence="14">Interacts with EME1 to form a DNA structure-specific endonuclease with substrate preference for branched DNA structures with a 5'-end at the branch nick. Typical substrates include 3'-flap structures, D-loops, replication forks and nicked Holliday junctions. May be required in mitosis for the processing of stalled or collapsed replication fork intermediates. May be required in meiosis for the repair of meiosis-specific double strand breaks subsequent to single-end invasion (SEI).</text>
</comment>
<organism evidence="17 18">
    <name type="scientific">Sporothrix curviconia</name>
    <dbReference type="NCBI Taxonomy" id="1260050"/>
    <lineage>
        <taxon>Eukaryota</taxon>
        <taxon>Fungi</taxon>
        <taxon>Dikarya</taxon>
        <taxon>Ascomycota</taxon>
        <taxon>Pezizomycotina</taxon>
        <taxon>Sordariomycetes</taxon>
        <taxon>Sordariomycetidae</taxon>
        <taxon>Ophiostomatales</taxon>
        <taxon>Ophiostomataceae</taxon>
        <taxon>Sporothrix</taxon>
    </lineage>
</organism>
<dbReference type="InterPro" id="IPR011335">
    <property type="entry name" value="Restrct_endonuc-II-like"/>
</dbReference>
<dbReference type="InterPro" id="IPR047416">
    <property type="entry name" value="XPF_nuclease_Mus81"/>
</dbReference>
<evidence type="ECO:0000256" key="15">
    <source>
        <dbReference type="SAM" id="MobiDB-lite"/>
    </source>
</evidence>
<dbReference type="Pfam" id="PF02732">
    <property type="entry name" value="ERCC4"/>
    <property type="match status" value="1"/>
</dbReference>
<dbReference type="SUPFAM" id="SSF47802">
    <property type="entry name" value="DNA polymerase beta, N-terminal domain-like"/>
    <property type="match status" value="1"/>
</dbReference>
<evidence type="ECO:0000256" key="5">
    <source>
        <dbReference type="ARBA" id="ARBA00022723"/>
    </source>
</evidence>
<evidence type="ECO:0000256" key="1">
    <source>
        <dbReference type="ARBA" id="ARBA00001946"/>
    </source>
</evidence>
<dbReference type="InterPro" id="IPR036388">
    <property type="entry name" value="WH-like_DNA-bd_sf"/>
</dbReference>
<dbReference type="Pfam" id="PF21136">
    <property type="entry name" value="WHD_MUS81"/>
    <property type="match status" value="1"/>
</dbReference>
<dbReference type="CDD" id="cd20074">
    <property type="entry name" value="XPF_nuclease_Mus81"/>
    <property type="match status" value="1"/>
</dbReference>
<dbReference type="PANTHER" id="PTHR13451:SF0">
    <property type="entry name" value="CROSSOVER JUNCTION ENDONUCLEASE MUS81"/>
    <property type="match status" value="1"/>
</dbReference>
<dbReference type="InterPro" id="IPR042530">
    <property type="entry name" value="EME1/EME2_C"/>
</dbReference>
<evidence type="ECO:0000256" key="3">
    <source>
        <dbReference type="ARBA" id="ARBA00010015"/>
    </source>
</evidence>
<evidence type="ECO:0000313" key="17">
    <source>
        <dbReference type="EMBL" id="CAK7233588.1"/>
    </source>
</evidence>
<dbReference type="InterPro" id="IPR006166">
    <property type="entry name" value="ERCC4_domain"/>
</dbReference>
<sequence>MADECANPLFLGWVKEWWDQAKERNTKGVLAYRNAYESLKACPIRFDHPDQLMALKGFGAKTCSRLLERLAQHCAANGLPVPPKRRLPAETLSRIAATAPGQSSLSRASTGNAINEGVVAVAGQTVARTRKRKAYVPVLRQGGYAIIMALSSPEAEGRGWMAKAEIIELAQPHCDASFTVRPPGKFYTAWESVKTLLNHDLIAERGRPAKRYALTEEGWEVAAKLRQAVLGGAGGAAAAAQAAANPLQIPDGQAGLSTATLDLVPDGPAVTSDDVLPPVEPLELPAGSYSVQLVLDMRERVTGQRTYMEDELKKRDAKPLVRALSLGDALWVAKCHDTDLLSRLGAEGDEVVLDYIVERKRQDDLVSSIRDGRFREQKFRLRRSGVPHVVYIIEESGLDPDMMHRYEDAMQSAIASTQVVNGFFVKRTRSVDETIAYLAKMTKRLEAQYAGRPLRVLPTSVLTAQNHLPLLRKLRENSSKDSSKDSSDDNSEDSSNSRHCRCAGDARRQAPSYCVSYPAFASLTSKSETLTLRDVFLKMLMCTRGVTGERALEIQKVWHTPYEFVQAFQKLDPEGDKDRELDRELDLDLGLGLDPEKTAGVVRKRKREMVFEKLGRLPGSKRRITKPISEKLAEAWAGAL</sequence>
<evidence type="ECO:0000256" key="2">
    <source>
        <dbReference type="ARBA" id="ARBA00004123"/>
    </source>
</evidence>
<comment type="subunit">
    <text evidence="14">Interacts with EME1.</text>
</comment>
<accession>A0ABP0CNN5</accession>
<keyword evidence="11 14" id="KW-0234">DNA repair</keyword>
<dbReference type="SMART" id="SM00891">
    <property type="entry name" value="ERCC4"/>
    <property type="match status" value="1"/>
</dbReference>
<dbReference type="Gene3D" id="3.40.50.10130">
    <property type="match status" value="1"/>
</dbReference>
<evidence type="ECO:0000256" key="4">
    <source>
        <dbReference type="ARBA" id="ARBA00022722"/>
    </source>
</evidence>
<dbReference type="Gene3D" id="1.10.150.670">
    <property type="entry name" value="Crossover junction endonuclease EME1, DNA-binding domain"/>
    <property type="match status" value="1"/>
</dbReference>
<evidence type="ECO:0000256" key="12">
    <source>
        <dbReference type="ARBA" id="ARBA00023242"/>
    </source>
</evidence>
<feature type="region of interest" description="Disordered" evidence="15">
    <location>
        <begin position="473"/>
        <end position="500"/>
    </location>
</feature>
<keyword evidence="18" id="KW-1185">Reference proteome</keyword>
<comment type="caution">
    <text evidence="17">The sequence shown here is derived from an EMBL/GenBank/DDBJ whole genome shotgun (WGS) entry which is preliminary data.</text>
</comment>
<evidence type="ECO:0000256" key="10">
    <source>
        <dbReference type="ARBA" id="ARBA00023172"/>
    </source>
</evidence>
<evidence type="ECO:0000313" key="18">
    <source>
        <dbReference type="Proteomes" id="UP001642405"/>
    </source>
</evidence>
<name>A0ABP0CNN5_9PEZI</name>
<proteinExistence type="inferred from homology"/>
<dbReference type="Proteomes" id="UP001642405">
    <property type="component" value="Unassembled WGS sequence"/>
</dbReference>
<dbReference type="PANTHER" id="PTHR13451">
    <property type="entry name" value="CLASS II CROSSOVER JUNCTION ENDONUCLEASE MUS81"/>
    <property type="match status" value="1"/>
</dbReference>
<dbReference type="Gene3D" id="1.10.150.110">
    <property type="entry name" value="DNA polymerase beta, N-terminal domain-like"/>
    <property type="match status" value="1"/>
</dbReference>
<dbReference type="GO" id="GO:0004519">
    <property type="term" value="F:endonuclease activity"/>
    <property type="evidence" value="ECO:0007669"/>
    <property type="project" value="UniProtKB-KW"/>
</dbReference>
<evidence type="ECO:0000256" key="8">
    <source>
        <dbReference type="ARBA" id="ARBA00022801"/>
    </source>
</evidence>
<comment type="cofactor">
    <cofactor evidence="1 14">
        <name>Mg(2+)</name>
        <dbReference type="ChEBI" id="CHEBI:18420"/>
    </cofactor>
</comment>
<keyword evidence="8 14" id="KW-0378">Hydrolase</keyword>
<dbReference type="InterPro" id="IPR047417">
    <property type="entry name" value="WHD_MUS81"/>
</dbReference>
<evidence type="ECO:0000256" key="7">
    <source>
        <dbReference type="ARBA" id="ARBA00022763"/>
    </source>
</evidence>
<keyword evidence="5 14" id="KW-0479">Metal-binding</keyword>
<evidence type="ECO:0000256" key="14">
    <source>
        <dbReference type="RuleBase" id="RU369042"/>
    </source>
</evidence>
<gene>
    <name evidence="17" type="primary">MUS81</name>
    <name evidence="17" type="ORF">SCUCBS95973_008645</name>
</gene>
<keyword evidence="10 14" id="KW-0233">DNA recombination</keyword>
<protein>
    <recommendedName>
        <fullName evidence="14">Crossover junction endonuclease MUS81</fullName>
        <ecNumber evidence="14">3.1.22.-</ecNumber>
    </recommendedName>
</protein>
<keyword evidence="6 14" id="KW-0255">Endonuclease</keyword>
<evidence type="ECO:0000256" key="6">
    <source>
        <dbReference type="ARBA" id="ARBA00022759"/>
    </source>
</evidence>
<evidence type="ECO:0000256" key="9">
    <source>
        <dbReference type="ARBA" id="ARBA00022842"/>
    </source>
</evidence>
<dbReference type="CDD" id="cd21036">
    <property type="entry name" value="WH_MUS81"/>
    <property type="match status" value="1"/>
</dbReference>
<dbReference type="InterPro" id="IPR033309">
    <property type="entry name" value="Mus81"/>
</dbReference>
<keyword evidence="4 14" id="KW-0540">Nuclease</keyword>
<dbReference type="EMBL" id="CAWUHB010000075">
    <property type="protein sequence ID" value="CAK7233588.1"/>
    <property type="molecule type" value="Genomic_DNA"/>
</dbReference>
<keyword evidence="9 14" id="KW-0460">Magnesium</keyword>
<dbReference type="Gene3D" id="1.10.10.10">
    <property type="entry name" value="Winged helix-like DNA-binding domain superfamily/Winged helix DNA-binding domain"/>
    <property type="match status" value="1"/>
</dbReference>
<dbReference type="SUPFAM" id="SSF52980">
    <property type="entry name" value="Restriction endonuclease-like"/>
    <property type="match status" value="1"/>
</dbReference>
<keyword evidence="12 14" id="KW-0539">Nucleus</keyword>
<dbReference type="EC" id="3.1.22.-" evidence="14"/>
<evidence type="ECO:0000256" key="13">
    <source>
        <dbReference type="ARBA" id="ARBA00023254"/>
    </source>
</evidence>
<keyword evidence="13" id="KW-0469">Meiosis</keyword>
<feature type="domain" description="ERCC4" evidence="16">
    <location>
        <begin position="292"/>
        <end position="397"/>
    </location>
</feature>
<comment type="similarity">
    <text evidence="3 14">Belongs to the XPF family.</text>
</comment>